<evidence type="ECO:0008006" key="8">
    <source>
        <dbReference type="Google" id="ProtNLM"/>
    </source>
</evidence>
<dbReference type="InterPro" id="IPR039045">
    <property type="entry name" value="SCHIP_1"/>
</dbReference>
<dbReference type="GO" id="GO:0035332">
    <property type="term" value="P:positive regulation of hippo signaling"/>
    <property type="evidence" value="ECO:0007669"/>
    <property type="project" value="TreeGrafter"/>
</dbReference>
<feature type="region of interest" description="Disordered" evidence="3">
    <location>
        <begin position="309"/>
        <end position="357"/>
    </location>
</feature>
<evidence type="ECO:0000256" key="2">
    <source>
        <dbReference type="SAM" id="Coils"/>
    </source>
</evidence>
<feature type="compositionally biased region" description="Basic and acidic residues" evidence="3">
    <location>
        <begin position="450"/>
        <end position="462"/>
    </location>
</feature>
<name>A0A8C4WY62_EPTBU</name>
<sequence>MGFSMNIAKYEKQEEVRRLRRSLEREENRNMLVDNQQVSLDRARTWTSAQHYAAVLILQRGWRAYLRQRAIVSLSPEASHSPSSPDGESFSSSVSMCTVSEDSTTPDSGEDGMDLESDSPSRSGSESGSSKVTPCSDCKSSPSIDLCTPSEYDNDEDDERERGDNGGNGKAIVSGGRIFQEELTFSPHFLLKPVLNDKCTANVSLMTVDTRHKNCAPQSVAGQRNRGTTQLAHGVASNIPIANEVQQIESNTRIENVPKFPELSHIKPSIDLNTSISQKQANIFTQIKSLDKPSNTKIVKTRPSNEFNKVQKTMPGSTREFPVSSKLPPSNRQHVPQSSKARQAVPDTAKPPEESPLPTMDWEALERHLAGLSECSPITTSKDSSQPLHGGVTWAQRNERESIRQKLALGGFLDEGPGLYTGCSRSGKPSLSSRLQSGMNLQICFVNDSGSDKESDGDESSKVDSSPMTPPSPISKQSSSYSERGLAGSEPGTDSEAESLEELDFLGRQRKLQAEARLALAMARPMARMQVEVERQNRKKSPVADLLPNLQHISENLMKHSLKPADLEDMTIGQLQVIVNDLHSQIENLNEELMQLLLVRDELHMEQDAMLVDIEDLTRHGERQQKDLVDGPLSK</sequence>
<feature type="compositionally biased region" description="Polar residues" evidence="3">
    <location>
        <begin position="327"/>
        <end position="341"/>
    </location>
</feature>
<feature type="region of interest" description="Disordered" evidence="3">
    <location>
        <begin position="447"/>
        <end position="498"/>
    </location>
</feature>
<evidence type="ECO:0000313" key="7">
    <source>
        <dbReference type="Proteomes" id="UP000694388"/>
    </source>
</evidence>
<dbReference type="GeneTree" id="ENSGT00390000011127"/>
<keyword evidence="7" id="KW-1185">Reference proteome</keyword>
<dbReference type="PANTHER" id="PTHR13103">
    <property type="entry name" value="SCHWANNOMIN INTERACTING PROTEIN 1"/>
    <property type="match status" value="1"/>
</dbReference>
<feature type="coiled-coil region" evidence="2">
    <location>
        <begin position="572"/>
        <end position="606"/>
    </location>
</feature>
<dbReference type="Pfam" id="PF10148">
    <property type="entry name" value="SCHIP-1_C"/>
    <property type="match status" value="1"/>
</dbReference>
<evidence type="ECO:0000256" key="3">
    <source>
        <dbReference type="SAM" id="MobiDB-lite"/>
    </source>
</evidence>
<proteinExistence type="predicted"/>
<dbReference type="InterPro" id="IPR029362">
    <property type="entry name" value="IQCJ-SCHIP1_N"/>
</dbReference>
<feature type="region of interest" description="Disordered" evidence="3">
    <location>
        <begin position="375"/>
        <end position="397"/>
    </location>
</feature>
<dbReference type="GO" id="GO:0030054">
    <property type="term" value="C:cell junction"/>
    <property type="evidence" value="ECO:0007669"/>
    <property type="project" value="TreeGrafter"/>
</dbReference>
<dbReference type="InterPro" id="IPR015649">
    <property type="entry name" value="SCHIP_1_C"/>
</dbReference>
<feature type="compositionally biased region" description="Low complexity" evidence="3">
    <location>
        <begin position="75"/>
        <end position="103"/>
    </location>
</feature>
<dbReference type="Ensembl" id="ENSEBUT00000020046.1">
    <property type="protein sequence ID" value="ENSEBUP00000019469.1"/>
    <property type="gene ID" value="ENSEBUG00000012107.1"/>
</dbReference>
<reference evidence="6" key="1">
    <citation type="submission" date="2025-08" db="UniProtKB">
        <authorList>
            <consortium name="Ensembl"/>
        </authorList>
    </citation>
    <scope>IDENTIFICATION</scope>
</reference>
<feature type="coiled-coil region" evidence="2">
    <location>
        <begin position="9"/>
        <end position="36"/>
    </location>
</feature>
<feature type="compositionally biased region" description="Low complexity" evidence="3">
    <location>
        <begin position="118"/>
        <end position="130"/>
    </location>
</feature>
<dbReference type="PANTHER" id="PTHR13103:SF2">
    <property type="entry name" value="IQCJ-SCHIP1 READTHROUGH TRANSCRIPT PROTEIN-RELATED"/>
    <property type="match status" value="1"/>
</dbReference>
<feature type="domain" description="Fusion protein IQCJ-SCHIP1 N-terminal" evidence="5">
    <location>
        <begin position="14"/>
        <end position="106"/>
    </location>
</feature>
<feature type="compositionally biased region" description="Acidic residues" evidence="3">
    <location>
        <begin position="108"/>
        <end position="117"/>
    </location>
</feature>
<evidence type="ECO:0000313" key="6">
    <source>
        <dbReference type="Ensembl" id="ENSEBUP00000019469.1"/>
    </source>
</evidence>
<reference evidence="6" key="2">
    <citation type="submission" date="2025-09" db="UniProtKB">
        <authorList>
            <consortium name="Ensembl"/>
        </authorList>
    </citation>
    <scope>IDENTIFICATION</scope>
</reference>
<accession>A0A8C4WY62</accession>
<feature type="domain" description="Schwannomin interacting protein 1 C-terminal" evidence="4">
    <location>
        <begin position="396"/>
        <end position="628"/>
    </location>
</feature>
<evidence type="ECO:0000256" key="1">
    <source>
        <dbReference type="ARBA" id="ARBA00023054"/>
    </source>
</evidence>
<keyword evidence="1 2" id="KW-0175">Coiled coil</keyword>
<feature type="region of interest" description="Disordered" evidence="3">
    <location>
        <begin position="75"/>
        <end position="169"/>
    </location>
</feature>
<dbReference type="AlphaFoldDB" id="A0A8C4WY62"/>
<protein>
    <recommendedName>
        <fullName evidence="8">Schwannomin interacting protein 1 C-terminal domain-containing protein</fullName>
    </recommendedName>
</protein>
<dbReference type="GO" id="GO:0005886">
    <property type="term" value="C:plasma membrane"/>
    <property type="evidence" value="ECO:0007669"/>
    <property type="project" value="TreeGrafter"/>
</dbReference>
<dbReference type="Proteomes" id="UP000694388">
    <property type="component" value="Unplaced"/>
</dbReference>
<dbReference type="Pfam" id="PF15157">
    <property type="entry name" value="IQCJ-SCHIP1"/>
    <property type="match status" value="1"/>
</dbReference>
<organism evidence="6 7">
    <name type="scientific">Eptatretus burgeri</name>
    <name type="common">Inshore hagfish</name>
    <dbReference type="NCBI Taxonomy" id="7764"/>
    <lineage>
        <taxon>Eukaryota</taxon>
        <taxon>Metazoa</taxon>
        <taxon>Chordata</taxon>
        <taxon>Craniata</taxon>
        <taxon>Vertebrata</taxon>
        <taxon>Cyclostomata</taxon>
        <taxon>Myxini</taxon>
        <taxon>Myxiniformes</taxon>
        <taxon>Myxinidae</taxon>
        <taxon>Eptatretinae</taxon>
        <taxon>Eptatretus</taxon>
    </lineage>
</organism>
<evidence type="ECO:0000259" key="4">
    <source>
        <dbReference type="Pfam" id="PF10148"/>
    </source>
</evidence>
<feature type="compositionally biased region" description="Polar residues" evidence="3">
    <location>
        <begin position="376"/>
        <end position="387"/>
    </location>
</feature>
<evidence type="ECO:0000259" key="5">
    <source>
        <dbReference type="Pfam" id="PF15157"/>
    </source>
</evidence>